<organism evidence="1 2">
    <name type="scientific">Paenibacillus agri</name>
    <dbReference type="NCBI Taxonomy" id="2744309"/>
    <lineage>
        <taxon>Bacteria</taxon>
        <taxon>Bacillati</taxon>
        <taxon>Bacillota</taxon>
        <taxon>Bacilli</taxon>
        <taxon>Bacillales</taxon>
        <taxon>Paenibacillaceae</taxon>
        <taxon>Paenibacillus</taxon>
    </lineage>
</organism>
<protein>
    <recommendedName>
        <fullName evidence="3">DUF2642 domain-containing protein</fullName>
    </recommendedName>
</protein>
<evidence type="ECO:0008006" key="3">
    <source>
        <dbReference type="Google" id="ProtNLM"/>
    </source>
</evidence>
<reference evidence="1" key="1">
    <citation type="submission" date="2020-06" db="EMBL/GenBank/DDBJ databases">
        <title>Paenibacillus sp. nov., isolated from soil.</title>
        <authorList>
            <person name="Seo Y.L."/>
        </authorList>
    </citation>
    <scope>NUCLEOTIDE SEQUENCE [LARGE SCALE GENOMIC DNA]</scope>
    <source>
        <strain evidence="1">JW14</strain>
    </source>
</reference>
<proteinExistence type="predicted"/>
<comment type="caution">
    <text evidence="1">The sequence shown here is derived from an EMBL/GenBank/DDBJ whole genome shotgun (WGS) entry which is preliminary data.</text>
</comment>
<dbReference type="EMBL" id="JABWCS010000220">
    <property type="protein sequence ID" value="NUU63864.1"/>
    <property type="molecule type" value="Genomic_DNA"/>
</dbReference>
<accession>A0A850EWL0</accession>
<name>A0A850EWL0_9BACL</name>
<gene>
    <name evidence="1" type="ORF">HPT30_26265</name>
</gene>
<sequence>MSFSKKIAAYVGQSIQVETAVETFTGELVSADDTFTVIKRDGAEDTRVTILTDAISYVRKSL</sequence>
<evidence type="ECO:0000313" key="1">
    <source>
        <dbReference type="EMBL" id="NUU63864.1"/>
    </source>
</evidence>
<dbReference type="Proteomes" id="UP000564806">
    <property type="component" value="Unassembled WGS sequence"/>
</dbReference>
<evidence type="ECO:0000313" key="2">
    <source>
        <dbReference type="Proteomes" id="UP000564806"/>
    </source>
</evidence>
<dbReference type="AlphaFoldDB" id="A0A850EWL0"/>
<dbReference type="RefSeq" id="WP_175374234.1">
    <property type="nucleotide sequence ID" value="NZ_JABWCS010000220.1"/>
</dbReference>
<keyword evidence="2" id="KW-1185">Reference proteome</keyword>